<evidence type="ECO:0000313" key="4">
    <source>
        <dbReference type="Proteomes" id="UP001056012"/>
    </source>
</evidence>
<feature type="compositionally biased region" description="Polar residues" evidence="1">
    <location>
        <begin position="9"/>
        <end position="25"/>
    </location>
</feature>
<sequence>MNVDDASTPAPSSCNAGNNAGSRSRVTVPPGESTSASRQPAAPRRTFFDPWNSSGTGHQRAENRLAGSTSWRSSRNLKLGEQFKGGLHGGKRVADTVGAGSDGSTKGLRSDGQRSLAEVWGASKASKDGGKIVSNRKHVDDGQTCAQESDPSSNHNACEDTPVTVEKQLFVGLCFYLNGSTAPLVSDHKLKQMLSTHGATHSIALGRRTVTHVILGTVNTRGGAGGGLAATKIQKEIAKTGGKFVKFVNADWVLDSIKANRRLPELHYSPLRLAQQSQGSILNSLRK</sequence>
<dbReference type="SUPFAM" id="SSF52113">
    <property type="entry name" value="BRCT domain"/>
    <property type="match status" value="1"/>
</dbReference>
<dbReference type="AlphaFoldDB" id="A0A9Q8Z386"/>
<reference evidence="3" key="1">
    <citation type="submission" date="2021-12" db="EMBL/GenBank/DDBJ databases">
        <title>Curvularia clavata genome.</title>
        <authorList>
            <person name="Cao Y."/>
        </authorList>
    </citation>
    <scope>NUCLEOTIDE SEQUENCE</scope>
    <source>
        <strain evidence="3">Yc1106</strain>
    </source>
</reference>
<dbReference type="PANTHER" id="PTHR45990:SF1">
    <property type="entry name" value="DNA REPAIR PROTEIN REV1"/>
    <property type="match status" value="1"/>
</dbReference>
<dbReference type="InterPro" id="IPR036420">
    <property type="entry name" value="BRCT_dom_sf"/>
</dbReference>
<keyword evidence="4" id="KW-1185">Reference proteome</keyword>
<dbReference type="VEuPathDB" id="FungiDB:yc1106_02380"/>
<dbReference type="OrthoDB" id="427711at2759"/>
<dbReference type="PROSITE" id="PS50172">
    <property type="entry name" value="BRCT"/>
    <property type="match status" value="1"/>
</dbReference>
<organism evidence="3 4">
    <name type="scientific">Curvularia clavata</name>
    <dbReference type="NCBI Taxonomy" id="95742"/>
    <lineage>
        <taxon>Eukaryota</taxon>
        <taxon>Fungi</taxon>
        <taxon>Dikarya</taxon>
        <taxon>Ascomycota</taxon>
        <taxon>Pezizomycotina</taxon>
        <taxon>Dothideomycetes</taxon>
        <taxon>Pleosporomycetidae</taxon>
        <taxon>Pleosporales</taxon>
        <taxon>Pleosporineae</taxon>
        <taxon>Pleosporaceae</taxon>
        <taxon>Curvularia</taxon>
    </lineage>
</organism>
<feature type="domain" description="BRCT" evidence="2">
    <location>
        <begin position="165"/>
        <end position="270"/>
    </location>
</feature>
<proteinExistence type="predicted"/>
<dbReference type="GO" id="GO:0042276">
    <property type="term" value="P:error-prone translesion synthesis"/>
    <property type="evidence" value="ECO:0007669"/>
    <property type="project" value="TreeGrafter"/>
</dbReference>
<dbReference type="PANTHER" id="PTHR45990">
    <property type="entry name" value="DNA REPAIR PROTEIN REV1"/>
    <property type="match status" value="1"/>
</dbReference>
<evidence type="ECO:0000259" key="2">
    <source>
        <dbReference type="PROSITE" id="PS50172"/>
    </source>
</evidence>
<dbReference type="InterPro" id="IPR001357">
    <property type="entry name" value="BRCT_dom"/>
</dbReference>
<dbReference type="Proteomes" id="UP001056012">
    <property type="component" value="Chromosome 2"/>
</dbReference>
<feature type="region of interest" description="Disordered" evidence="1">
    <location>
        <begin position="82"/>
        <end position="112"/>
    </location>
</feature>
<feature type="region of interest" description="Disordered" evidence="1">
    <location>
        <begin position="1"/>
        <end position="70"/>
    </location>
</feature>
<dbReference type="GO" id="GO:0003887">
    <property type="term" value="F:DNA-directed DNA polymerase activity"/>
    <property type="evidence" value="ECO:0007669"/>
    <property type="project" value="TreeGrafter"/>
</dbReference>
<evidence type="ECO:0000313" key="3">
    <source>
        <dbReference type="EMBL" id="USP75106.1"/>
    </source>
</evidence>
<dbReference type="GO" id="GO:0017125">
    <property type="term" value="F:deoxycytidyl transferase activity"/>
    <property type="evidence" value="ECO:0007669"/>
    <property type="project" value="TreeGrafter"/>
</dbReference>
<accession>A0A9Q8Z386</accession>
<dbReference type="EMBL" id="CP089275">
    <property type="protein sequence ID" value="USP75106.1"/>
    <property type="molecule type" value="Genomic_DNA"/>
</dbReference>
<dbReference type="GO" id="GO:0070987">
    <property type="term" value="P:error-free translesion synthesis"/>
    <property type="evidence" value="ECO:0007669"/>
    <property type="project" value="TreeGrafter"/>
</dbReference>
<dbReference type="Gene3D" id="3.40.50.10190">
    <property type="entry name" value="BRCT domain"/>
    <property type="match status" value="1"/>
</dbReference>
<evidence type="ECO:0000256" key="1">
    <source>
        <dbReference type="SAM" id="MobiDB-lite"/>
    </source>
</evidence>
<dbReference type="GO" id="GO:0005634">
    <property type="term" value="C:nucleus"/>
    <property type="evidence" value="ECO:0007669"/>
    <property type="project" value="TreeGrafter"/>
</dbReference>
<protein>
    <recommendedName>
        <fullName evidence="2">BRCT domain-containing protein</fullName>
    </recommendedName>
</protein>
<gene>
    <name evidence="3" type="ORF">yc1106_02380</name>
</gene>
<name>A0A9Q8Z386_CURCL</name>